<comment type="similarity">
    <text evidence="1">Belongs to the cycloisomerase 2 family.</text>
</comment>
<dbReference type="Proteomes" id="UP000070134">
    <property type="component" value="Chromosome"/>
</dbReference>
<dbReference type="STRING" id="37927.SA2016_0054"/>
<dbReference type="InterPro" id="IPR015943">
    <property type="entry name" value="WD40/YVTN_repeat-like_dom_sf"/>
</dbReference>
<dbReference type="GO" id="GO:0005829">
    <property type="term" value="C:cytosol"/>
    <property type="evidence" value="ECO:0007669"/>
    <property type="project" value="TreeGrafter"/>
</dbReference>
<dbReference type="AlphaFoldDB" id="A0A126ZUC4"/>
<dbReference type="Pfam" id="PF10282">
    <property type="entry name" value="Lactonase"/>
    <property type="match status" value="1"/>
</dbReference>
<dbReference type="GO" id="GO:0017057">
    <property type="term" value="F:6-phosphogluconolactonase activity"/>
    <property type="evidence" value="ECO:0007669"/>
    <property type="project" value="TreeGrafter"/>
</dbReference>
<dbReference type="Gene3D" id="2.130.10.10">
    <property type="entry name" value="YVTN repeat-like/Quinoprotein amine dehydrogenase"/>
    <property type="match status" value="1"/>
</dbReference>
<evidence type="ECO:0000313" key="3">
    <source>
        <dbReference type="Proteomes" id="UP000070134"/>
    </source>
</evidence>
<gene>
    <name evidence="2" type="ORF">SA2016_0054</name>
</gene>
<dbReference type="EMBL" id="CP014518">
    <property type="protein sequence ID" value="AMM30759.1"/>
    <property type="molecule type" value="Genomic_DNA"/>
</dbReference>
<evidence type="ECO:0000313" key="2">
    <source>
        <dbReference type="EMBL" id="AMM30759.1"/>
    </source>
</evidence>
<dbReference type="KEGG" id="satk:SA2016_0054"/>
<evidence type="ECO:0000256" key="1">
    <source>
        <dbReference type="ARBA" id="ARBA00005564"/>
    </source>
</evidence>
<reference evidence="2 3" key="1">
    <citation type="submission" date="2016-02" db="EMBL/GenBank/DDBJ databases">
        <title>Complete genome of Sinomonas atrocyanea KCTC 3377.</title>
        <authorList>
            <person name="Kim K.M."/>
        </authorList>
    </citation>
    <scope>NUCLEOTIDE SEQUENCE [LARGE SCALE GENOMIC DNA]</scope>
    <source>
        <strain evidence="2 3">KCTC 3377</strain>
    </source>
</reference>
<name>A0A126ZUC4_9MICC</name>
<accession>A0A126ZUC4</accession>
<dbReference type="InterPro" id="IPR050282">
    <property type="entry name" value="Cycloisomerase_2"/>
</dbReference>
<organism evidence="2 3">
    <name type="scientific">Sinomonas atrocyanea</name>
    <dbReference type="NCBI Taxonomy" id="37927"/>
    <lineage>
        <taxon>Bacteria</taxon>
        <taxon>Bacillati</taxon>
        <taxon>Actinomycetota</taxon>
        <taxon>Actinomycetes</taxon>
        <taxon>Micrococcales</taxon>
        <taxon>Micrococcaceae</taxon>
        <taxon>Sinomonas</taxon>
    </lineage>
</organism>
<protein>
    <recommendedName>
        <fullName evidence="4">6-phosphogluconolactonase</fullName>
    </recommendedName>
</protein>
<dbReference type="InterPro" id="IPR019405">
    <property type="entry name" value="Lactonase_7-beta_prop"/>
</dbReference>
<dbReference type="SUPFAM" id="SSF75011">
    <property type="entry name" value="3-carboxy-cis,cis-mucoante lactonizing enzyme"/>
    <property type="match status" value="1"/>
</dbReference>
<evidence type="ECO:0008006" key="4">
    <source>
        <dbReference type="Google" id="ProtNLM"/>
    </source>
</evidence>
<keyword evidence="3" id="KW-1185">Reference proteome</keyword>
<dbReference type="PANTHER" id="PTHR30344:SF1">
    <property type="entry name" value="6-PHOSPHOGLUCONOLACTONASE"/>
    <property type="match status" value="1"/>
</dbReference>
<proteinExistence type="inferred from homology"/>
<dbReference type="PANTHER" id="PTHR30344">
    <property type="entry name" value="6-PHOSPHOGLUCONOLACTONASE-RELATED"/>
    <property type="match status" value="1"/>
</dbReference>
<sequence>MTQQTPLVAIACAEAGAVDLLSLDTQTGRLEHSGRIGGLDGAAALAFGPDGPLYAGCNGSRPRAVVLHPDGETGEERRLPASTCFIAVAPDGRALFSASYGEGRLDRVPLPGGEDDAGPVTYATGRNTHCAAASPDGRFLYATSLGDDRVSWFPLDGDAAGSGVREPSGHVATEPGSGPRYLRFNRAGDRAYVVHELSGAIAVYGREAENGRLELLQRTSAAAGLDLHPGVVRSAQTPDPGPGVVWAADLRITPDERFLYTTERSSGTLACFALREGLLEFLGRVETEQVPGSAAIDPTGQFLLVAGEGSHAVTSYRIAEDGSLSAVSRARMSAGPVAVDCGAIA</sequence>
<dbReference type="RefSeq" id="WP_066494165.1">
    <property type="nucleotide sequence ID" value="NZ_BJMO01000013.1"/>
</dbReference>